<proteinExistence type="predicted"/>
<feature type="domain" description="DUF1758" evidence="1">
    <location>
        <begin position="25"/>
        <end position="73"/>
    </location>
</feature>
<organism evidence="2 3">
    <name type="scientific">Loa loa</name>
    <name type="common">Eye worm</name>
    <name type="synonym">Filaria loa</name>
    <dbReference type="NCBI Taxonomy" id="7209"/>
    <lineage>
        <taxon>Eukaryota</taxon>
        <taxon>Metazoa</taxon>
        <taxon>Ecdysozoa</taxon>
        <taxon>Nematoda</taxon>
        <taxon>Chromadorea</taxon>
        <taxon>Rhabditida</taxon>
        <taxon>Spirurina</taxon>
        <taxon>Spiruromorpha</taxon>
        <taxon>Filarioidea</taxon>
        <taxon>Onchocercidae</taxon>
        <taxon>Loa</taxon>
    </lineage>
</organism>
<dbReference type="AlphaFoldDB" id="A0A1I7VB22"/>
<evidence type="ECO:0000313" key="2">
    <source>
        <dbReference type="Proteomes" id="UP000095285"/>
    </source>
</evidence>
<dbReference type="InterPro" id="IPR008737">
    <property type="entry name" value="DUF1758"/>
</dbReference>
<evidence type="ECO:0000259" key="1">
    <source>
        <dbReference type="Pfam" id="PF05585"/>
    </source>
</evidence>
<reference evidence="3" key="2">
    <citation type="submission" date="2016-11" db="UniProtKB">
        <authorList>
            <consortium name="WormBaseParasite"/>
        </authorList>
    </citation>
    <scope>IDENTIFICATION</scope>
</reference>
<protein>
    <submittedName>
        <fullName evidence="3">DUF1758 domain-containing protein</fullName>
    </submittedName>
</protein>
<dbReference type="Pfam" id="PF05585">
    <property type="entry name" value="DUF1758"/>
    <property type="match status" value="1"/>
</dbReference>
<name>A0A1I7VB22_LOALO</name>
<evidence type="ECO:0000313" key="3">
    <source>
        <dbReference type="WBParaSite" id="EN70_1178"/>
    </source>
</evidence>
<dbReference type="WBParaSite" id="EN70_1178">
    <property type="protein sequence ID" value="EN70_1178"/>
    <property type="gene ID" value="EN70_1178"/>
</dbReference>
<dbReference type="Proteomes" id="UP000095285">
    <property type="component" value="Unassembled WGS sequence"/>
</dbReference>
<keyword evidence="2" id="KW-1185">Reference proteome</keyword>
<reference evidence="2" key="1">
    <citation type="submission" date="2012-04" db="EMBL/GenBank/DDBJ databases">
        <title>The Genome Sequence of Loa loa.</title>
        <authorList>
            <consortium name="The Broad Institute Genome Sequencing Platform"/>
            <consortium name="Broad Institute Genome Sequencing Center for Infectious Disease"/>
            <person name="Nutman T.B."/>
            <person name="Fink D.L."/>
            <person name="Russ C."/>
            <person name="Young S."/>
            <person name="Zeng Q."/>
            <person name="Gargeya S."/>
            <person name="Alvarado L."/>
            <person name="Berlin A."/>
            <person name="Chapman S.B."/>
            <person name="Chen Z."/>
            <person name="Freedman E."/>
            <person name="Gellesch M."/>
            <person name="Goldberg J."/>
            <person name="Griggs A."/>
            <person name="Gujja S."/>
            <person name="Heilman E.R."/>
            <person name="Heiman D."/>
            <person name="Howarth C."/>
            <person name="Mehta T."/>
            <person name="Neiman D."/>
            <person name="Pearson M."/>
            <person name="Roberts A."/>
            <person name="Saif S."/>
            <person name="Shea T."/>
            <person name="Shenoy N."/>
            <person name="Sisk P."/>
            <person name="Stolte C."/>
            <person name="Sykes S."/>
            <person name="White J."/>
            <person name="Yandava C."/>
            <person name="Haas B."/>
            <person name="Henn M.R."/>
            <person name="Nusbaum C."/>
            <person name="Birren B."/>
        </authorList>
    </citation>
    <scope>NUCLEOTIDE SEQUENCE [LARGE SCALE GENOMIC DNA]</scope>
</reference>
<accession>A0A1I7VB22</accession>
<sequence length="89" mass="9888">MYTTNLVNGQKDPQERRILVLCKEVSVVNPETPGIETQALILFDQGAQLSFVSKGLADRLSLKGITEGISIASATNYRRITTPQWRRLA</sequence>